<evidence type="ECO:0008006" key="3">
    <source>
        <dbReference type="Google" id="ProtNLM"/>
    </source>
</evidence>
<dbReference type="Proteomes" id="UP001203297">
    <property type="component" value="Unassembled WGS sequence"/>
</dbReference>
<accession>A0AAD4QK70</accession>
<comment type="caution">
    <text evidence="1">The sequence shown here is derived from an EMBL/GenBank/DDBJ whole genome shotgun (WGS) entry which is preliminary data.</text>
</comment>
<name>A0AAD4QK70_9AGAM</name>
<reference evidence="1" key="1">
    <citation type="journal article" date="2022" name="New Phytol.">
        <title>Evolutionary transition to the ectomycorrhizal habit in the genomes of a hyperdiverse lineage of mushroom-forming fungi.</title>
        <authorList>
            <person name="Looney B."/>
            <person name="Miyauchi S."/>
            <person name="Morin E."/>
            <person name="Drula E."/>
            <person name="Courty P.E."/>
            <person name="Kohler A."/>
            <person name="Kuo A."/>
            <person name="LaButti K."/>
            <person name="Pangilinan J."/>
            <person name="Lipzen A."/>
            <person name="Riley R."/>
            <person name="Andreopoulos W."/>
            <person name="He G."/>
            <person name="Johnson J."/>
            <person name="Nolan M."/>
            <person name="Tritt A."/>
            <person name="Barry K.W."/>
            <person name="Grigoriev I.V."/>
            <person name="Nagy L.G."/>
            <person name="Hibbett D."/>
            <person name="Henrissat B."/>
            <person name="Matheny P.B."/>
            <person name="Labbe J."/>
            <person name="Martin F.M."/>
        </authorList>
    </citation>
    <scope>NUCLEOTIDE SEQUENCE</scope>
    <source>
        <strain evidence="1">BPL690</strain>
    </source>
</reference>
<protein>
    <recommendedName>
        <fullName evidence="3">Phosphoribulokinase/uridine kinase domain-containing protein</fullName>
    </recommendedName>
</protein>
<dbReference type="SUPFAM" id="SSF52540">
    <property type="entry name" value="P-loop containing nucleoside triphosphate hydrolases"/>
    <property type="match status" value="1"/>
</dbReference>
<dbReference type="AlphaFoldDB" id="A0AAD4QK70"/>
<dbReference type="EMBL" id="WTXG01000048">
    <property type="protein sequence ID" value="KAI0296524.1"/>
    <property type="molecule type" value="Genomic_DNA"/>
</dbReference>
<dbReference type="Gene3D" id="3.40.50.300">
    <property type="entry name" value="P-loop containing nucleotide triphosphate hydrolases"/>
    <property type="match status" value="1"/>
</dbReference>
<organism evidence="1 2">
    <name type="scientific">Multifurca ochricompacta</name>
    <dbReference type="NCBI Taxonomy" id="376703"/>
    <lineage>
        <taxon>Eukaryota</taxon>
        <taxon>Fungi</taxon>
        <taxon>Dikarya</taxon>
        <taxon>Basidiomycota</taxon>
        <taxon>Agaricomycotina</taxon>
        <taxon>Agaricomycetes</taxon>
        <taxon>Russulales</taxon>
        <taxon>Russulaceae</taxon>
        <taxon>Multifurca</taxon>
    </lineage>
</organism>
<evidence type="ECO:0000313" key="1">
    <source>
        <dbReference type="EMBL" id="KAI0296524.1"/>
    </source>
</evidence>
<dbReference type="InterPro" id="IPR027417">
    <property type="entry name" value="P-loop_NTPase"/>
</dbReference>
<evidence type="ECO:0000313" key="2">
    <source>
        <dbReference type="Proteomes" id="UP001203297"/>
    </source>
</evidence>
<sequence length="250" mass="28090">MFLTEAICFRTTQKMMFTGLSTSNHTSEQVQRSQRTRVILVGIGGATCTGKTTLAKNLRDILPGSFVIHQDPEVTLPIHPTLGQDWDTAPSAITWPRLRAFLRTQKPVPLTDSVAERWIAEITRVQKEVGLRPGARCEVVDTFDAKVFLRVPYDVLRERRDDRPGYATAEGKFLRDPPGYFEQLAYPAYLDAHRSIFTDGDVERGSPLLPDLVLIESLELSMNDIVARCCKELVAVLRKPVATVTREAQH</sequence>
<gene>
    <name evidence="1" type="ORF">B0F90DRAFT_1745975</name>
</gene>
<keyword evidence="2" id="KW-1185">Reference proteome</keyword>
<proteinExistence type="predicted"/>